<dbReference type="SUPFAM" id="SSF55729">
    <property type="entry name" value="Acyl-CoA N-acyltransferases (Nat)"/>
    <property type="match status" value="1"/>
</dbReference>
<protein>
    <submittedName>
        <fullName evidence="6">N-acetyltransferase</fullName>
    </submittedName>
</protein>
<evidence type="ECO:0000256" key="1">
    <source>
        <dbReference type="ARBA" id="ARBA00022679"/>
    </source>
</evidence>
<name>A0A3B0ACW9_9ACTN</name>
<dbReference type="Pfam" id="PF13302">
    <property type="entry name" value="Acetyltransf_3"/>
    <property type="match status" value="1"/>
</dbReference>
<comment type="caution">
    <text evidence="6">The sequence shown here is derived from an EMBL/GenBank/DDBJ whole genome shotgun (WGS) entry which is preliminary data.</text>
</comment>
<organism evidence="6 7">
    <name type="scientific">Micromonospora costi</name>
    <dbReference type="NCBI Taxonomy" id="1530042"/>
    <lineage>
        <taxon>Bacteria</taxon>
        <taxon>Bacillati</taxon>
        <taxon>Actinomycetota</taxon>
        <taxon>Actinomycetes</taxon>
        <taxon>Micromonosporales</taxon>
        <taxon>Micromonosporaceae</taxon>
        <taxon>Micromonospora</taxon>
    </lineage>
</organism>
<evidence type="ECO:0000256" key="2">
    <source>
        <dbReference type="ARBA" id="ARBA00023315"/>
    </source>
</evidence>
<gene>
    <name evidence="6" type="ORF">D7193_06185</name>
</gene>
<dbReference type="RefSeq" id="WP_120778347.1">
    <property type="nucleotide sequence ID" value="NZ_JBHLUP010000009.1"/>
</dbReference>
<keyword evidence="2" id="KW-0012">Acyltransferase</keyword>
<feature type="compositionally biased region" description="Low complexity" evidence="4">
    <location>
        <begin position="166"/>
        <end position="182"/>
    </location>
</feature>
<dbReference type="Gene3D" id="3.40.630.30">
    <property type="match status" value="1"/>
</dbReference>
<dbReference type="PANTHER" id="PTHR43792">
    <property type="entry name" value="GNAT FAMILY, PUTATIVE (AFU_ORTHOLOGUE AFUA_3G00765)-RELATED-RELATED"/>
    <property type="match status" value="1"/>
</dbReference>
<evidence type="ECO:0000259" key="5">
    <source>
        <dbReference type="PROSITE" id="PS51186"/>
    </source>
</evidence>
<keyword evidence="1 6" id="KW-0808">Transferase</keyword>
<evidence type="ECO:0000313" key="6">
    <source>
        <dbReference type="EMBL" id="RKN58174.1"/>
    </source>
</evidence>
<keyword evidence="7" id="KW-1185">Reference proteome</keyword>
<dbReference type="PANTHER" id="PTHR43792:SF8">
    <property type="entry name" value="[RIBOSOMAL PROTEIN US5]-ALANINE N-ACETYLTRANSFERASE"/>
    <property type="match status" value="1"/>
</dbReference>
<dbReference type="AlphaFoldDB" id="A0A3B0ACW9"/>
<reference evidence="6 7" key="1">
    <citation type="journal article" date="2015" name="Int. J. Syst. Evol. Microbiol.">
        <title>Micromonospora costi sp. nov., isolated from a leaf of Costus speciosus.</title>
        <authorList>
            <person name="Thawai C."/>
        </authorList>
    </citation>
    <scope>NUCLEOTIDE SEQUENCE [LARGE SCALE GENOMIC DNA]</scope>
    <source>
        <strain evidence="6 7">CS1-12</strain>
    </source>
</reference>
<evidence type="ECO:0000256" key="3">
    <source>
        <dbReference type="ARBA" id="ARBA00038502"/>
    </source>
</evidence>
<dbReference type="InterPro" id="IPR016181">
    <property type="entry name" value="Acyl_CoA_acyltransferase"/>
</dbReference>
<dbReference type="PROSITE" id="PS51186">
    <property type="entry name" value="GNAT"/>
    <property type="match status" value="1"/>
</dbReference>
<dbReference type="EMBL" id="RBAN01000001">
    <property type="protein sequence ID" value="RKN58174.1"/>
    <property type="molecule type" value="Genomic_DNA"/>
</dbReference>
<dbReference type="OrthoDB" id="2631610at2"/>
<dbReference type="InterPro" id="IPR051531">
    <property type="entry name" value="N-acetyltransferase"/>
</dbReference>
<dbReference type="GO" id="GO:0008999">
    <property type="term" value="F:protein-N-terminal-alanine acetyltransferase activity"/>
    <property type="evidence" value="ECO:0007669"/>
    <property type="project" value="TreeGrafter"/>
</dbReference>
<accession>A0A3B0ACW9</accession>
<dbReference type="InterPro" id="IPR000182">
    <property type="entry name" value="GNAT_dom"/>
</dbReference>
<feature type="region of interest" description="Disordered" evidence="4">
    <location>
        <begin position="164"/>
        <end position="191"/>
    </location>
</feature>
<feature type="domain" description="N-acetyltransferase" evidence="5">
    <location>
        <begin position="4"/>
        <end position="167"/>
    </location>
</feature>
<evidence type="ECO:0000313" key="7">
    <source>
        <dbReference type="Proteomes" id="UP000279968"/>
    </source>
</evidence>
<dbReference type="CDD" id="cd04301">
    <property type="entry name" value="NAT_SF"/>
    <property type="match status" value="1"/>
</dbReference>
<dbReference type="GO" id="GO:0005737">
    <property type="term" value="C:cytoplasm"/>
    <property type="evidence" value="ECO:0007669"/>
    <property type="project" value="TreeGrafter"/>
</dbReference>
<sequence>MGQVRIAPWSEDDLDLLRRLNAPEIRAHTGGPETDEQVVARHERYVRFGGTGKGCMFTVVLPDGTRAGSVGYWEREWHGEQVYEMGWAVLPEHQGRGLATAAVRAVVAVAAARRTLRWAHAFPSVDNPASNAICRKAGFTLLGETEFEYPPGQLMRSNDWRLDLTAPAAGGDQPGDAGPSADVIGERAGGH</sequence>
<comment type="similarity">
    <text evidence="3">Belongs to the acetyltransferase family. RimJ subfamily.</text>
</comment>
<proteinExistence type="inferred from homology"/>
<dbReference type="Proteomes" id="UP000279968">
    <property type="component" value="Unassembled WGS sequence"/>
</dbReference>
<evidence type="ECO:0000256" key="4">
    <source>
        <dbReference type="SAM" id="MobiDB-lite"/>
    </source>
</evidence>